<dbReference type="Proteomes" id="UP001444071">
    <property type="component" value="Unassembled WGS sequence"/>
</dbReference>
<comment type="caution">
    <text evidence="2">The sequence shown here is derived from an EMBL/GenBank/DDBJ whole genome shotgun (WGS) entry which is preliminary data.</text>
</comment>
<sequence length="127" mass="14445">MRLVDGNSDTDMSDEEDQDAVFKAEEDDSENSEDEIQAGQANAEKSDHAEQSTSKSSRRLLWTKNTKYTLSLYSKKNYVFSLTIATYFDFVSLPSLVSLRLKFPTRSSHYSDQCCHDTPKLEPNGLF</sequence>
<evidence type="ECO:0000313" key="3">
    <source>
        <dbReference type="Proteomes" id="UP001444071"/>
    </source>
</evidence>
<feature type="compositionally biased region" description="Acidic residues" evidence="1">
    <location>
        <begin position="11"/>
        <end position="36"/>
    </location>
</feature>
<evidence type="ECO:0000256" key="1">
    <source>
        <dbReference type="SAM" id="MobiDB-lite"/>
    </source>
</evidence>
<organism evidence="2 3">
    <name type="scientific">Xenotaenia resolanae</name>
    <dbReference type="NCBI Taxonomy" id="208358"/>
    <lineage>
        <taxon>Eukaryota</taxon>
        <taxon>Metazoa</taxon>
        <taxon>Chordata</taxon>
        <taxon>Craniata</taxon>
        <taxon>Vertebrata</taxon>
        <taxon>Euteleostomi</taxon>
        <taxon>Actinopterygii</taxon>
        <taxon>Neopterygii</taxon>
        <taxon>Teleostei</taxon>
        <taxon>Neoteleostei</taxon>
        <taxon>Acanthomorphata</taxon>
        <taxon>Ovalentaria</taxon>
        <taxon>Atherinomorphae</taxon>
        <taxon>Cyprinodontiformes</taxon>
        <taxon>Goodeidae</taxon>
        <taxon>Xenotaenia</taxon>
    </lineage>
</organism>
<protein>
    <submittedName>
        <fullName evidence="2">Uncharacterized protein</fullName>
    </submittedName>
</protein>
<dbReference type="EMBL" id="JAHRIM010086732">
    <property type="protein sequence ID" value="MEQ2276376.1"/>
    <property type="molecule type" value="Genomic_DNA"/>
</dbReference>
<keyword evidence="3" id="KW-1185">Reference proteome</keyword>
<reference evidence="2 3" key="1">
    <citation type="submission" date="2021-06" db="EMBL/GenBank/DDBJ databases">
        <authorList>
            <person name="Palmer J.M."/>
        </authorList>
    </citation>
    <scope>NUCLEOTIDE SEQUENCE [LARGE SCALE GENOMIC DNA]</scope>
    <source>
        <strain evidence="2 3">XR_2019</strain>
        <tissue evidence="2">Muscle</tissue>
    </source>
</reference>
<evidence type="ECO:0000313" key="2">
    <source>
        <dbReference type="EMBL" id="MEQ2276376.1"/>
    </source>
</evidence>
<gene>
    <name evidence="2" type="ORF">XENORESO_018685</name>
</gene>
<accession>A0ABV0X4B3</accession>
<name>A0ABV0X4B3_9TELE</name>
<proteinExistence type="predicted"/>
<feature type="region of interest" description="Disordered" evidence="1">
    <location>
        <begin position="1"/>
        <end position="57"/>
    </location>
</feature>